<comment type="caution">
    <text evidence="2">The sequence shown here is derived from an EMBL/GenBank/DDBJ whole genome shotgun (WGS) entry which is preliminary data.</text>
</comment>
<keyword evidence="1" id="KW-1133">Transmembrane helix</keyword>
<protein>
    <submittedName>
        <fullName evidence="2">Uncharacterized protein</fullName>
    </submittedName>
</protein>
<dbReference type="EMBL" id="JAAIII010000003">
    <property type="protein sequence ID" value="NMM93927.1"/>
    <property type="molecule type" value="Genomic_DNA"/>
</dbReference>
<dbReference type="RefSeq" id="WP_169171977.1">
    <property type="nucleotide sequence ID" value="NZ_JAAIII010000003.1"/>
</dbReference>
<feature type="transmembrane region" description="Helical" evidence="1">
    <location>
        <begin position="37"/>
        <end position="62"/>
    </location>
</feature>
<gene>
    <name evidence="2" type="ORF">G1C95_1114</name>
</gene>
<evidence type="ECO:0000256" key="1">
    <source>
        <dbReference type="SAM" id="Phobius"/>
    </source>
</evidence>
<keyword evidence="1" id="KW-0812">Transmembrane</keyword>
<sequence length="71" mass="7207">MNTLIIIVLTIAAVGGLVIIAGLCALIADNDDLGMRLYCVGGAIIMLSIVVMIGGICVGFLAGELPEVESC</sequence>
<dbReference type="AlphaFoldDB" id="A0A7Y0EPA1"/>
<accession>A0A7Y0EPA1</accession>
<name>A0A7Y0EPA1_9BIFI</name>
<keyword evidence="3" id="KW-1185">Reference proteome</keyword>
<proteinExistence type="predicted"/>
<organism evidence="2 3">
    <name type="scientific">Bifidobacterium oedipodis</name>
    <dbReference type="NCBI Taxonomy" id="2675322"/>
    <lineage>
        <taxon>Bacteria</taxon>
        <taxon>Bacillati</taxon>
        <taxon>Actinomycetota</taxon>
        <taxon>Actinomycetes</taxon>
        <taxon>Bifidobacteriales</taxon>
        <taxon>Bifidobacteriaceae</taxon>
        <taxon>Bifidobacterium</taxon>
    </lineage>
</organism>
<feature type="transmembrane region" description="Helical" evidence="1">
    <location>
        <begin position="6"/>
        <end position="28"/>
    </location>
</feature>
<reference evidence="2 3" key="1">
    <citation type="submission" date="2020-02" db="EMBL/GenBank/DDBJ databases">
        <title>Characterization of phylogenetic diversity of novel bifidobacterial species isolated in Czech ZOOs.</title>
        <authorList>
            <person name="Lugli G.A."/>
            <person name="Vera N.B."/>
            <person name="Ventura M."/>
        </authorList>
    </citation>
    <scope>NUCLEOTIDE SEQUENCE [LARGE SCALE GENOMIC DNA]</scope>
    <source>
        <strain evidence="2 3">DSM 109957</strain>
    </source>
</reference>
<evidence type="ECO:0000313" key="3">
    <source>
        <dbReference type="Proteomes" id="UP000532194"/>
    </source>
</evidence>
<evidence type="ECO:0000313" key="2">
    <source>
        <dbReference type="EMBL" id="NMM93927.1"/>
    </source>
</evidence>
<dbReference type="Proteomes" id="UP000532194">
    <property type="component" value="Unassembled WGS sequence"/>
</dbReference>
<keyword evidence="1" id="KW-0472">Membrane</keyword>